<comment type="subcellular location">
    <subcellularLocation>
        <location evidence="1">Membrane</location>
        <topology evidence="1">Multi-pass membrane protein</topology>
    </subcellularLocation>
</comment>
<feature type="transmembrane region" description="Helical" evidence="6">
    <location>
        <begin position="313"/>
        <end position="346"/>
    </location>
</feature>
<dbReference type="AlphaFoldDB" id="A0A1Y3B8H9"/>
<feature type="transmembrane region" description="Helical" evidence="6">
    <location>
        <begin position="425"/>
        <end position="443"/>
    </location>
</feature>
<feature type="non-terminal residue" evidence="7">
    <location>
        <position position="562"/>
    </location>
</feature>
<dbReference type="GO" id="GO:0042626">
    <property type="term" value="F:ATPase-coupled transmembrane transporter activity"/>
    <property type="evidence" value="ECO:0007669"/>
    <property type="project" value="TreeGrafter"/>
</dbReference>
<evidence type="ECO:0000313" key="7">
    <source>
        <dbReference type="EMBL" id="OTF77181.1"/>
    </source>
</evidence>
<keyword evidence="5 6" id="KW-0472">Membrane</keyword>
<dbReference type="PANTHER" id="PTHR48041:SF139">
    <property type="entry name" value="PROTEIN SCARLET"/>
    <property type="match status" value="1"/>
</dbReference>
<evidence type="ECO:0008006" key="9">
    <source>
        <dbReference type="Google" id="ProtNLM"/>
    </source>
</evidence>
<accession>A0A1Y3B8H9</accession>
<dbReference type="InterPro" id="IPR027417">
    <property type="entry name" value="P-loop_NTPase"/>
</dbReference>
<keyword evidence="3 6" id="KW-0812">Transmembrane</keyword>
<keyword evidence="4 6" id="KW-1133">Transmembrane helix</keyword>
<dbReference type="PANTHER" id="PTHR48041">
    <property type="entry name" value="ABC TRANSPORTER G FAMILY MEMBER 28"/>
    <property type="match status" value="1"/>
</dbReference>
<evidence type="ECO:0000256" key="5">
    <source>
        <dbReference type="ARBA" id="ARBA00023136"/>
    </source>
</evidence>
<feature type="transmembrane region" description="Helical" evidence="6">
    <location>
        <begin position="393"/>
        <end position="413"/>
    </location>
</feature>
<organism evidence="7 8">
    <name type="scientific">Euroglyphus maynei</name>
    <name type="common">Mayne's house dust mite</name>
    <dbReference type="NCBI Taxonomy" id="6958"/>
    <lineage>
        <taxon>Eukaryota</taxon>
        <taxon>Metazoa</taxon>
        <taxon>Ecdysozoa</taxon>
        <taxon>Arthropoda</taxon>
        <taxon>Chelicerata</taxon>
        <taxon>Arachnida</taxon>
        <taxon>Acari</taxon>
        <taxon>Acariformes</taxon>
        <taxon>Sarcoptiformes</taxon>
        <taxon>Astigmata</taxon>
        <taxon>Psoroptidia</taxon>
        <taxon>Analgoidea</taxon>
        <taxon>Pyroglyphidae</taxon>
        <taxon>Pyroglyphinae</taxon>
        <taxon>Euroglyphus</taxon>
    </lineage>
</organism>
<dbReference type="GO" id="GO:0016020">
    <property type="term" value="C:membrane"/>
    <property type="evidence" value="ECO:0007669"/>
    <property type="project" value="UniProtKB-SubCell"/>
</dbReference>
<feature type="transmembrane region" description="Helical" evidence="6">
    <location>
        <begin position="367"/>
        <end position="387"/>
    </location>
</feature>
<evidence type="ECO:0000313" key="8">
    <source>
        <dbReference type="Proteomes" id="UP000194236"/>
    </source>
</evidence>
<keyword evidence="2" id="KW-0813">Transport</keyword>
<dbReference type="EMBL" id="MUJZ01033947">
    <property type="protein sequence ID" value="OTF77181.1"/>
    <property type="molecule type" value="Genomic_DNA"/>
</dbReference>
<evidence type="ECO:0000256" key="2">
    <source>
        <dbReference type="ARBA" id="ARBA00022448"/>
    </source>
</evidence>
<keyword evidence="8" id="KW-1185">Reference proteome</keyword>
<evidence type="ECO:0000256" key="3">
    <source>
        <dbReference type="ARBA" id="ARBA00022692"/>
    </source>
</evidence>
<dbReference type="SUPFAM" id="SSF52540">
    <property type="entry name" value="P-loop containing nucleoside triphosphate hydrolases"/>
    <property type="match status" value="1"/>
</dbReference>
<feature type="transmembrane region" description="Helical" evidence="6">
    <location>
        <begin position="206"/>
        <end position="227"/>
    </location>
</feature>
<sequence>MNDLLLDEMILDRKFEQCSGGEQHRIIIAQELMSLKQPTFLFIDEPTTGLDSNSALLLMKCLWRLAHQNRMTIFVSIHTPNTAIMTLFDKIYILAKDGVCIYSDSPKFLNEKIESSTNSKLQPIERFIQIASNSMHHHMIRKWTKLTMEKENEQFIRIMKNNDNDDDDNRLKFQQKGIITRQKCFHFNDLCIQLQRISNIIFMIEWQNFLFIMLFYMIVFPFIGSFFDEKIVQSDTCIDIDDDDELNLIRNQTCTERLQNEIYTNEYTIYLWYCQCISGYSIMMLSTISISSMLPVFRNEHRNPLEFFLKSDWYHFAVLFISITMITFIQLGLLSWLTGMMIYFGVDHSYVDQHRLNWSRITHFISFIWLNNIYLQSFGHLWSIIFFNGRSELAIIVGMFFFQTTFLFSGFMINNPNRIFMMKIFSNLLPVKIISNGLMYSFYGLDRCHKSFVLEDFDVNIDHVYSDIYLLILHCLLARFFTYMIMLMKFSDFNSFHYWSKKFSPFNDIIQLDYTDQSKSMIIEMIKINRSNEKSLTNQNNDKIIIAWRSMHLFRTNSIYEI</sequence>
<proteinExistence type="predicted"/>
<dbReference type="Proteomes" id="UP000194236">
    <property type="component" value="Unassembled WGS sequence"/>
</dbReference>
<gene>
    <name evidence="7" type="ORF">BLA29_004129</name>
</gene>
<comment type="caution">
    <text evidence="7">The sequence shown here is derived from an EMBL/GenBank/DDBJ whole genome shotgun (WGS) entry which is preliminary data.</text>
</comment>
<evidence type="ECO:0000256" key="6">
    <source>
        <dbReference type="SAM" id="Phobius"/>
    </source>
</evidence>
<dbReference type="InterPro" id="IPR050352">
    <property type="entry name" value="ABCG_transporters"/>
</dbReference>
<reference evidence="7 8" key="1">
    <citation type="submission" date="2017-03" db="EMBL/GenBank/DDBJ databases">
        <title>Genome Survey of Euroglyphus maynei.</title>
        <authorList>
            <person name="Arlian L.G."/>
            <person name="Morgan M.S."/>
            <person name="Rider S.D."/>
        </authorList>
    </citation>
    <scope>NUCLEOTIDE SEQUENCE [LARGE SCALE GENOMIC DNA]</scope>
    <source>
        <strain evidence="7">Arlian Lab</strain>
        <tissue evidence="7">Whole body</tissue>
    </source>
</reference>
<protein>
    <recommendedName>
        <fullName evidence="9">ABC transporter domain-containing protein</fullName>
    </recommendedName>
</protein>
<evidence type="ECO:0000256" key="4">
    <source>
        <dbReference type="ARBA" id="ARBA00022989"/>
    </source>
</evidence>
<evidence type="ECO:0000256" key="1">
    <source>
        <dbReference type="ARBA" id="ARBA00004141"/>
    </source>
</evidence>
<dbReference type="Gene3D" id="3.40.50.300">
    <property type="entry name" value="P-loop containing nucleotide triphosphate hydrolases"/>
    <property type="match status" value="1"/>
</dbReference>
<dbReference type="OrthoDB" id="66620at2759"/>
<feature type="transmembrane region" description="Helical" evidence="6">
    <location>
        <begin position="270"/>
        <end position="293"/>
    </location>
</feature>
<name>A0A1Y3B8H9_EURMA</name>
<feature type="transmembrane region" description="Helical" evidence="6">
    <location>
        <begin position="468"/>
        <end position="488"/>
    </location>
</feature>